<keyword evidence="4" id="KW-1133">Transmembrane helix</keyword>
<keyword evidence="3" id="KW-0808">Transferase</keyword>
<evidence type="ECO:0000256" key="1">
    <source>
        <dbReference type="ARBA" id="ARBA00006739"/>
    </source>
</evidence>
<sequence>MTTAMPAKLSVVIPSYQSQAHLRRTLEALVEQLEQCDAEIIVVDCSPGTEVDDICDAFNAVQLIKCQQRFNPGSGRNIGADAASGEALVFIDADVVMQAGALSAIARRVAAGNDIFGGALELAPGDYRTFASYIEHYFFNHEAQASRQAGTRPNLSSAMMIVRRDLFIEIGGFSDIPRMQDTEMTERLVAKGYQLGFFPEIVGFQVQDSSLSKVFKKIFINGNNLYFLRYQQAKGLGYKILLGFTLPLLMMAKVTRINFRNMKYAGSAFMLLALCPFMYLCGSAWMFGFYKGLLISNGIAAGR</sequence>
<dbReference type="GO" id="GO:0016757">
    <property type="term" value="F:glycosyltransferase activity"/>
    <property type="evidence" value="ECO:0007669"/>
    <property type="project" value="UniProtKB-KW"/>
</dbReference>
<organism evidence="6 7">
    <name type="scientific">Neiella marina</name>
    <dbReference type="NCBI Taxonomy" id="508461"/>
    <lineage>
        <taxon>Bacteria</taxon>
        <taxon>Pseudomonadati</taxon>
        <taxon>Pseudomonadota</taxon>
        <taxon>Gammaproteobacteria</taxon>
        <taxon>Alteromonadales</taxon>
        <taxon>Echinimonadaceae</taxon>
        <taxon>Neiella</taxon>
    </lineage>
</organism>
<evidence type="ECO:0000313" key="6">
    <source>
        <dbReference type="EMBL" id="GGA64529.1"/>
    </source>
</evidence>
<dbReference type="Pfam" id="PF00535">
    <property type="entry name" value="Glycos_transf_2"/>
    <property type="match status" value="1"/>
</dbReference>
<feature type="transmembrane region" description="Helical" evidence="4">
    <location>
        <begin position="236"/>
        <end position="252"/>
    </location>
</feature>
<comment type="caution">
    <text evidence="6">The sequence shown here is derived from an EMBL/GenBank/DDBJ whole genome shotgun (WGS) entry which is preliminary data.</text>
</comment>
<evidence type="ECO:0000256" key="2">
    <source>
        <dbReference type="ARBA" id="ARBA00022676"/>
    </source>
</evidence>
<reference evidence="7" key="1">
    <citation type="journal article" date="2019" name="Int. J. Syst. Evol. Microbiol.">
        <title>The Global Catalogue of Microorganisms (GCM) 10K type strain sequencing project: providing services to taxonomists for standard genome sequencing and annotation.</title>
        <authorList>
            <consortium name="The Broad Institute Genomics Platform"/>
            <consortium name="The Broad Institute Genome Sequencing Center for Infectious Disease"/>
            <person name="Wu L."/>
            <person name="Ma J."/>
        </authorList>
    </citation>
    <scope>NUCLEOTIDE SEQUENCE [LARGE SCALE GENOMIC DNA]</scope>
    <source>
        <strain evidence="7">CGMCC 1.10130</strain>
    </source>
</reference>
<gene>
    <name evidence="6" type="ORF">GCM10011369_02370</name>
</gene>
<dbReference type="RefSeq" id="WP_229744596.1">
    <property type="nucleotide sequence ID" value="NZ_BMDX01000001.1"/>
</dbReference>
<dbReference type="InterPro" id="IPR001173">
    <property type="entry name" value="Glyco_trans_2-like"/>
</dbReference>
<dbReference type="EMBL" id="BMDX01000001">
    <property type="protein sequence ID" value="GGA64529.1"/>
    <property type="molecule type" value="Genomic_DNA"/>
</dbReference>
<dbReference type="InterPro" id="IPR029044">
    <property type="entry name" value="Nucleotide-diphossugar_trans"/>
</dbReference>
<dbReference type="SUPFAM" id="SSF53448">
    <property type="entry name" value="Nucleotide-diphospho-sugar transferases"/>
    <property type="match status" value="1"/>
</dbReference>
<feature type="transmembrane region" description="Helical" evidence="4">
    <location>
        <begin position="264"/>
        <end position="287"/>
    </location>
</feature>
<name>A0A8J2U1V4_9GAMM</name>
<keyword evidence="4" id="KW-0812">Transmembrane</keyword>
<dbReference type="PANTHER" id="PTHR43179:SF12">
    <property type="entry name" value="GALACTOFURANOSYLTRANSFERASE GLFT2"/>
    <property type="match status" value="1"/>
</dbReference>
<keyword evidence="7" id="KW-1185">Reference proteome</keyword>
<feature type="domain" description="Glycosyltransferase 2-like" evidence="5">
    <location>
        <begin position="10"/>
        <end position="170"/>
    </location>
</feature>
<dbReference type="AlphaFoldDB" id="A0A8J2U1V4"/>
<accession>A0A8J2U1V4</accession>
<proteinExistence type="inferred from homology"/>
<protein>
    <recommendedName>
        <fullName evidence="5">Glycosyltransferase 2-like domain-containing protein</fullName>
    </recommendedName>
</protein>
<evidence type="ECO:0000256" key="3">
    <source>
        <dbReference type="ARBA" id="ARBA00022679"/>
    </source>
</evidence>
<keyword evidence="4" id="KW-0472">Membrane</keyword>
<dbReference type="Proteomes" id="UP000619743">
    <property type="component" value="Unassembled WGS sequence"/>
</dbReference>
<dbReference type="PANTHER" id="PTHR43179">
    <property type="entry name" value="RHAMNOSYLTRANSFERASE WBBL"/>
    <property type="match status" value="1"/>
</dbReference>
<evidence type="ECO:0000259" key="5">
    <source>
        <dbReference type="Pfam" id="PF00535"/>
    </source>
</evidence>
<evidence type="ECO:0000313" key="7">
    <source>
        <dbReference type="Proteomes" id="UP000619743"/>
    </source>
</evidence>
<evidence type="ECO:0000256" key="4">
    <source>
        <dbReference type="SAM" id="Phobius"/>
    </source>
</evidence>
<comment type="similarity">
    <text evidence="1">Belongs to the glycosyltransferase 2 family.</text>
</comment>
<keyword evidence="2" id="KW-0328">Glycosyltransferase</keyword>
<dbReference type="Gene3D" id="3.90.550.10">
    <property type="entry name" value="Spore Coat Polysaccharide Biosynthesis Protein SpsA, Chain A"/>
    <property type="match status" value="1"/>
</dbReference>